<evidence type="ECO:0000256" key="7">
    <source>
        <dbReference type="ARBA" id="ARBA00047508"/>
    </source>
</evidence>
<keyword evidence="11" id="KW-1185">Reference proteome</keyword>
<dbReference type="PIRSF" id="PIRSF001361">
    <property type="entry name" value="DAHP_synthase"/>
    <property type="match status" value="1"/>
</dbReference>
<dbReference type="SUPFAM" id="SSF51569">
    <property type="entry name" value="Aldolase"/>
    <property type="match status" value="1"/>
</dbReference>
<dbReference type="Pfam" id="PF00793">
    <property type="entry name" value="DAHP_synth_1"/>
    <property type="match status" value="1"/>
</dbReference>
<evidence type="ECO:0000313" key="11">
    <source>
        <dbReference type="Proteomes" id="UP001157167"/>
    </source>
</evidence>
<evidence type="ECO:0000256" key="5">
    <source>
        <dbReference type="ARBA" id="ARBA00022679"/>
    </source>
</evidence>
<dbReference type="RefSeq" id="WP_284188406.1">
    <property type="nucleotide sequence ID" value="NZ_BSPX01000040.1"/>
</dbReference>
<evidence type="ECO:0000256" key="3">
    <source>
        <dbReference type="ARBA" id="ARBA00007985"/>
    </source>
</evidence>
<evidence type="ECO:0000259" key="9">
    <source>
        <dbReference type="Pfam" id="PF00793"/>
    </source>
</evidence>
<keyword evidence="4 8" id="KW-0028">Amino-acid biosynthesis</keyword>
<dbReference type="InterPro" id="IPR013785">
    <property type="entry name" value="Aldolase_TIM"/>
</dbReference>
<comment type="similarity">
    <text evidence="3 8">Belongs to the class-I DAHP synthase family.</text>
</comment>
<feature type="domain" description="DAHP synthetase I/KDSA" evidence="9">
    <location>
        <begin position="45"/>
        <end position="339"/>
    </location>
</feature>
<evidence type="ECO:0000256" key="6">
    <source>
        <dbReference type="ARBA" id="ARBA00023141"/>
    </source>
</evidence>
<dbReference type="NCBIfam" id="TIGR00034">
    <property type="entry name" value="aroFGH"/>
    <property type="match status" value="1"/>
</dbReference>
<keyword evidence="6 8" id="KW-0057">Aromatic amino acid biosynthesis</keyword>
<comment type="pathway">
    <text evidence="2 8">Metabolic intermediate biosynthesis; chorismate biosynthesis; chorismate from D-erythrose 4-phosphate and phosphoenolpyruvate: step 1/7.</text>
</comment>
<reference evidence="11" key="1">
    <citation type="journal article" date="2019" name="Int. J. Syst. Evol. Microbiol.">
        <title>The Global Catalogue of Microorganisms (GCM) 10K type strain sequencing project: providing services to taxonomists for standard genome sequencing and annotation.</title>
        <authorList>
            <consortium name="The Broad Institute Genomics Platform"/>
            <consortium name="The Broad Institute Genome Sequencing Center for Infectious Disease"/>
            <person name="Wu L."/>
            <person name="Ma J."/>
        </authorList>
    </citation>
    <scope>NUCLEOTIDE SEQUENCE [LARGE SCALE GENOMIC DNA]</scope>
    <source>
        <strain evidence="11">NBRC 102407</strain>
    </source>
</reference>
<proteinExistence type="inferred from homology"/>
<keyword evidence="5 8" id="KW-0808">Transferase</keyword>
<gene>
    <name evidence="10" type="primary">aroG</name>
    <name evidence="10" type="ORF">GCM10007933_26510</name>
</gene>
<evidence type="ECO:0000256" key="1">
    <source>
        <dbReference type="ARBA" id="ARBA00003726"/>
    </source>
</evidence>
<evidence type="ECO:0000256" key="8">
    <source>
        <dbReference type="PIRNR" id="PIRNR001361"/>
    </source>
</evidence>
<comment type="caution">
    <text evidence="10">The sequence shown here is derived from an EMBL/GenBank/DDBJ whole genome shotgun (WGS) entry which is preliminary data.</text>
</comment>
<protein>
    <recommendedName>
        <fullName evidence="8">Phospho-2-dehydro-3-deoxyheptonate aldolase</fullName>
        <ecNumber evidence="8">2.5.1.54</ecNumber>
    </recommendedName>
</protein>
<evidence type="ECO:0000313" key="10">
    <source>
        <dbReference type="EMBL" id="GLT23188.1"/>
    </source>
</evidence>
<dbReference type="PANTHER" id="PTHR21225">
    <property type="entry name" value="PHOSPHO-2-DEHYDRO-3-DEOXYHEPTONATE ALDOLASE DAHP SYNTHETASE"/>
    <property type="match status" value="1"/>
</dbReference>
<dbReference type="Proteomes" id="UP001157167">
    <property type="component" value="Unassembled WGS sequence"/>
</dbReference>
<dbReference type="PANTHER" id="PTHR21225:SF12">
    <property type="entry name" value="PHOSPHO-2-DEHYDRO-3-DEOXYHEPTONATE ALDOLASE, TYROSINE-INHIBITED"/>
    <property type="match status" value="1"/>
</dbReference>
<dbReference type="InterPro" id="IPR006218">
    <property type="entry name" value="DAHP1/KDSA"/>
</dbReference>
<comment type="catalytic activity">
    <reaction evidence="7 8">
        <text>D-erythrose 4-phosphate + phosphoenolpyruvate + H2O = 7-phospho-2-dehydro-3-deoxy-D-arabino-heptonate + phosphate</text>
        <dbReference type="Rhea" id="RHEA:14717"/>
        <dbReference type="ChEBI" id="CHEBI:15377"/>
        <dbReference type="ChEBI" id="CHEBI:16897"/>
        <dbReference type="ChEBI" id="CHEBI:43474"/>
        <dbReference type="ChEBI" id="CHEBI:58394"/>
        <dbReference type="ChEBI" id="CHEBI:58702"/>
        <dbReference type="EC" id="2.5.1.54"/>
    </reaction>
</comment>
<dbReference type="NCBIfam" id="NF006723">
    <property type="entry name" value="PRK09261.1-1"/>
    <property type="match status" value="1"/>
</dbReference>
<comment type="function">
    <text evidence="1 8">Stereospecific condensation of phosphoenolpyruvate (PEP) and D-erythrose-4-phosphate (E4P) giving rise to 3-deoxy-D-arabino-heptulosonate-7-phosphate (DAHP).</text>
</comment>
<dbReference type="EMBL" id="BSPX01000040">
    <property type="protein sequence ID" value="GLT23188.1"/>
    <property type="molecule type" value="Genomic_DNA"/>
</dbReference>
<evidence type="ECO:0000256" key="4">
    <source>
        <dbReference type="ARBA" id="ARBA00022605"/>
    </source>
</evidence>
<sequence length="360" mass="39038">MHASSKIHIDDVRIKAIKELAPPAHVLREFPASPKAAATTFEARTAIHRILFGADDRLLVVIGPCSIHDYAAAMEYARRLKVEAERLKDDLLIVMRVYFEKPRTTVGWKGLINDPHLDGSFAINEGLRLARQLLAEINELGLSAATEFLDMITPQYIADLIAWGAIGARTTESQVHRELASGLSCPVGFKNGTDGNVRIAVDAIKAAQAPHHFLSVTKAGHSAIVSTAGNEDCHLILRGGAGPNFDAASVEAACKELSAAGVQGKLMIDFSHANSRKQHKLQVEVARDVAGQMAAGNDRIMGVMVESHLKEGRQDLKPGVELEYGKSITDACIGWEDSLVVLEVLAEAVRQRRVRRAEPA</sequence>
<name>A0ABQ6FC63_9RHOO</name>
<dbReference type="NCBIfam" id="NF009396">
    <property type="entry name" value="PRK12756.1"/>
    <property type="match status" value="1"/>
</dbReference>
<accession>A0ABQ6FC63</accession>
<dbReference type="InterPro" id="IPR006219">
    <property type="entry name" value="DAHP_synth_1"/>
</dbReference>
<evidence type="ECO:0000256" key="2">
    <source>
        <dbReference type="ARBA" id="ARBA00004688"/>
    </source>
</evidence>
<dbReference type="Gene3D" id="3.20.20.70">
    <property type="entry name" value="Aldolase class I"/>
    <property type="match status" value="1"/>
</dbReference>
<organism evidence="10 11">
    <name type="scientific">Zoogloea oryzae</name>
    <dbReference type="NCBI Taxonomy" id="310767"/>
    <lineage>
        <taxon>Bacteria</taxon>
        <taxon>Pseudomonadati</taxon>
        <taxon>Pseudomonadota</taxon>
        <taxon>Betaproteobacteria</taxon>
        <taxon>Rhodocyclales</taxon>
        <taxon>Zoogloeaceae</taxon>
        <taxon>Zoogloea</taxon>
    </lineage>
</organism>
<dbReference type="NCBIfam" id="NF009395">
    <property type="entry name" value="PRK12755.1"/>
    <property type="match status" value="1"/>
</dbReference>
<dbReference type="EC" id="2.5.1.54" evidence="8"/>